<protein>
    <submittedName>
        <fullName evidence="1">HEAT repeat domain-containing protein</fullName>
    </submittedName>
</protein>
<proteinExistence type="predicted"/>
<dbReference type="InterPro" id="IPR016024">
    <property type="entry name" value="ARM-type_fold"/>
</dbReference>
<reference evidence="1 2" key="1">
    <citation type="submission" date="2023-12" db="EMBL/GenBank/DDBJ databases">
        <title>the genome sequence of Hyalangium sp. s54d21.</title>
        <authorList>
            <person name="Zhang X."/>
        </authorList>
    </citation>
    <scope>NUCLEOTIDE SEQUENCE [LARGE SCALE GENOMIC DNA]</scope>
    <source>
        <strain evidence="2">s54d21</strain>
    </source>
</reference>
<accession>A0ABU5HHC1</accession>
<name>A0ABU5HHC1_9BACT</name>
<dbReference type="RefSeq" id="WP_321550940.1">
    <property type="nucleotide sequence ID" value="NZ_JAXIVS010000018.1"/>
</dbReference>
<comment type="caution">
    <text evidence="1">The sequence shown here is derived from an EMBL/GenBank/DDBJ whole genome shotgun (WGS) entry which is preliminary data.</text>
</comment>
<dbReference type="SUPFAM" id="SSF48371">
    <property type="entry name" value="ARM repeat"/>
    <property type="match status" value="1"/>
</dbReference>
<keyword evidence="2" id="KW-1185">Reference proteome</keyword>
<evidence type="ECO:0000313" key="2">
    <source>
        <dbReference type="Proteomes" id="UP001291309"/>
    </source>
</evidence>
<dbReference type="EMBL" id="JAXIVS010000018">
    <property type="protein sequence ID" value="MDY7232227.1"/>
    <property type="molecule type" value="Genomic_DNA"/>
</dbReference>
<dbReference type="Gene3D" id="1.25.10.10">
    <property type="entry name" value="Leucine-rich Repeat Variant"/>
    <property type="match status" value="1"/>
</dbReference>
<evidence type="ECO:0000313" key="1">
    <source>
        <dbReference type="EMBL" id="MDY7232227.1"/>
    </source>
</evidence>
<gene>
    <name evidence="1" type="ORF">SYV04_37910</name>
</gene>
<dbReference type="Proteomes" id="UP001291309">
    <property type="component" value="Unassembled WGS sequence"/>
</dbReference>
<organism evidence="1 2">
    <name type="scientific">Hyalangium rubrum</name>
    <dbReference type="NCBI Taxonomy" id="3103134"/>
    <lineage>
        <taxon>Bacteria</taxon>
        <taxon>Pseudomonadati</taxon>
        <taxon>Myxococcota</taxon>
        <taxon>Myxococcia</taxon>
        <taxon>Myxococcales</taxon>
        <taxon>Cystobacterineae</taxon>
        <taxon>Archangiaceae</taxon>
        <taxon>Hyalangium</taxon>
    </lineage>
</organism>
<sequence length="413" mass="46187">MRQLLDQLYSRDAKTSDSAREQLMFHRTSTEEDARAIVEALSREAPSPRSAYDRPEGVLLGLIQSPGSQEAMEYFRDHAPAAIMAAWPRLAERDRGFALKVLAMIGSREGLAFVARTLAEPKGPSDYMVSFALEAIPADTEHVEALFPTLEPVLDFEDDRAVMVLDFANRLAMAGRLRPHPAATRLDRLQRVIESEDEGRYGHAISACYALASIPGARALELLEIASQHPDPLVRMEALYSKVRHGAPDAAEALAKATLDPTIALQARKYLKELGKAHLIPKEANDRAFLAKAEMISWLTHPNEFDGPPESIVLWDRRVLDWPPTKDRRELFLFHYRYPAWNPEEEPEQGVGLVGSVTFSLTNQTQPPPEGTPEDAYVAHCLWELRQEGDPRGETLTPEATRRLLGFKPKLVS</sequence>
<dbReference type="InterPro" id="IPR011989">
    <property type="entry name" value="ARM-like"/>
</dbReference>